<dbReference type="PROSITE" id="PS51204">
    <property type="entry name" value="HSA"/>
    <property type="match status" value="1"/>
</dbReference>
<dbReference type="SUPFAM" id="SSF52540">
    <property type="entry name" value="P-loop containing nucleoside triphosphate hydrolases"/>
    <property type="match status" value="2"/>
</dbReference>
<feature type="compositionally biased region" description="Polar residues" evidence="16">
    <location>
        <begin position="107"/>
        <end position="138"/>
    </location>
</feature>
<feature type="domain" description="Helicase C-terminal" evidence="18">
    <location>
        <begin position="1268"/>
        <end position="1421"/>
    </location>
</feature>
<dbReference type="InterPro" id="IPR050520">
    <property type="entry name" value="INO80/SWR1_helicase"/>
</dbReference>
<protein>
    <recommendedName>
        <fullName evidence="4">DNA helicase</fullName>
        <ecNumber evidence="4">3.6.4.12</ecNumber>
    </recommendedName>
</protein>
<dbReference type="PANTHER" id="PTHR45685">
    <property type="entry name" value="HELICASE SRCAP-RELATED"/>
    <property type="match status" value="1"/>
</dbReference>
<evidence type="ECO:0000256" key="1">
    <source>
        <dbReference type="ARBA" id="ARBA00004123"/>
    </source>
</evidence>
<keyword evidence="10" id="KW-0805">Transcription regulation</keyword>
<dbReference type="GO" id="GO:0006338">
    <property type="term" value="P:chromatin remodeling"/>
    <property type="evidence" value="ECO:0007669"/>
    <property type="project" value="UniProtKB-ARBA"/>
</dbReference>
<dbReference type="Pfam" id="PF00176">
    <property type="entry name" value="SNF2-rel_dom"/>
    <property type="match status" value="1"/>
</dbReference>
<evidence type="ECO:0000256" key="10">
    <source>
        <dbReference type="ARBA" id="ARBA00023015"/>
    </source>
</evidence>
<dbReference type="InterPro" id="IPR002464">
    <property type="entry name" value="DNA/RNA_helicase_DEAH_CS"/>
</dbReference>
<evidence type="ECO:0000256" key="8">
    <source>
        <dbReference type="ARBA" id="ARBA00022840"/>
    </source>
</evidence>
<dbReference type="CDD" id="cd18793">
    <property type="entry name" value="SF2_C_SNF"/>
    <property type="match status" value="1"/>
</dbReference>
<dbReference type="InterPro" id="IPR014001">
    <property type="entry name" value="Helicase_ATP-bd"/>
</dbReference>
<keyword evidence="21" id="KW-1185">Reference proteome</keyword>
<dbReference type="Gene3D" id="1.20.120.850">
    <property type="entry name" value="SWI2/SNF2 ATPases, N-terminal domain"/>
    <property type="match status" value="1"/>
</dbReference>
<dbReference type="PROSITE" id="PS00690">
    <property type="entry name" value="DEAH_ATP_HELICASE"/>
    <property type="match status" value="1"/>
</dbReference>
<dbReference type="SMART" id="SM00490">
    <property type="entry name" value="HELICc"/>
    <property type="match status" value="1"/>
</dbReference>
<feature type="compositionally biased region" description="Acidic residues" evidence="16">
    <location>
        <begin position="504"/>
        <end position="533"/>
    </location>
</feature>
<feature type="non-terminal residue" evidence="20">
    <location>
        <position position="1578"/>
    </location>
</feature>
<dbReference type="Pfam" id="PF07529">
    <property type="entry name" value="HSA"/>
    <property type="match status" value="1"/>
</dbReference>
<keyword evidence="12" id="KW-0010">Activator</keyword>
<dbReference type="PANTHER" id="PTHR45685:SF1">
    <property type="entry name" value="HELICASE SRCAP"/>
    <property type="match status" value="1"/>
</dbReference>
<feature type="compositionally biased region" description="Polar residues" evidence="16">
    <location>
        <begin position="158"/>
        <end position="172"/>
    </location>
</feature>
<dbReference type="InterPro" id="IPR001650">
    <property type="entry name" value="Helicase_C-like"/>
</dbReference>
<gene>
    <name evidence="20" type="ORF">K461DRAFT_215759</name>
</gene>
<dbReference type="FunFam" id="3.40.50.10810:FF:000005">
    <property type="entry name" value="Photoperiod-independent early flowering 1"/>
    <property type="match status" value="1"/>
</dbReference>
<feature type="domain" description="Helicase ATP-binding" evidence="17">
    <location>
        <begin position="727"/>
        <end position="892"/>
    </location>
</feature>
<evidence type="ECO:0000256" key="12">
    <source>
        <dbReference type="ARBA" id="ARBA00023159"/>
    </source>
</evidence>
<keyword evidence="14" id="KW-0539">Nucleus</keyword>
<feature type="region of interest" description="Disordered" evidence="16">
    <location>
        <begin position="1556"/>
        <end position="1578"/>
    </location>
</feature>
<evidence type="ECO:0000256" key="16">
    <source>
        <dbReference type="SAM" id="MobiDB-lite"/>
    </source>
</evidence>
<dbReference type="GO" id="GO:0005524">
    <property type="term" value="F:ATP binding"/>
    <property type="evidence" value="ECO:0007669"/>
    <property type="project" value="UniProtKB-KW"/>
</dbReference>
<evidence type="ECO:0000313" key="21">
    <source>
        <dbReference type="Proteomes" id="UP000799439"/>
    </source>
</evidence>
<dbReference type="InterPro" id="IPR027417">
    <property type="entry name" value="P-loop_NTPase"/>
</dbReference>
<dbReference type="GO" id="GO:0000812">
    <property type="term" value="C:Swr1 complex"/>
    <property type="evidence" value="ECO:0007669"/>
    <property type="project" value="TreeGrafter"/>
</dbReference>
<feature type="domain" description="HSA" evidence="19">
    <location>
        <begin position="298"/>
        <end position="371"/>
    </location>
</feature>
<feature type="region of interest" description="Disordered" evidence="16">
    <location>
        <begin position="422"/>
        <end position="606"/>
    </location>
</feature>
<keyword evidence="13" id="KW-0804">Transcription</keyword>
<feature type="compositionally biased region" description="Low complexity" evidence="16">
    <location>
        <begin position="139"/>
        <end position="150"/>
    </location>
</feature>
<dbReference type="PROSITE" id="PS51194">
    <property type="entry name" value="HELICASE_CTER"/>
    <property type="match status" value="1"/>
</dbReference>
<dbReference type="InterPro" id="IPR014012">
    <property type="entry name" value="HSA_dom"/>
</dbReference>
<dbReference type="Pfam" id="PF00271">
    <property type="entry name" value="Helicase_C"/>
    <property type="match status" value="1"/>
</dbReference>
<feature type="compositionally biased region" description="Polar residues" evidence="16">
    <location>
        <begin position="1497"/>
        <end position="1509"/>
    </location>
</feature>
<sequence>HDNADANKSAKKRKFDELNARSRSASRAVSPPWKAFAADGPTQFTENGKRRSGRVNHIPLELQPPSSKRTTRAAHGSSMTKKSQPNTPSQAANKHGASRDVKASPLVKSSSAQQQPVSTPKPTRTSSRLKTSPKQLNEATAAATTPASAPSKKRAGRHSSTNKAQDVQTPRSSPDARRTKRGSFGDSQDPSHMTLSSPRLRLKLSRGPMHPRHPDFIPKPPKFSSLIEVLESYDIKEREMGPDGQAEADPLDLRTPIVKTESSPEEVAEQEARARLRILNAAKPNGLLSRERSSLFYPDEQIQPPRDYSHNDHLWAQGSYFRVLMRRERSKHMELAKKTAYACLAKWKERQPQTEEEREKEENEWFKMIYKQTAKDIQRKWELVTAEMERRRLAQWMEEQELTRDRKMQRLLEDTTRMLDRRRVGFEDSEMSDDNDTRQDDSDDSDNSDDMTSTASGLSGGRDDDDDNMSSSATESEAEVLGDADENLSPEALRAKYANLPELERDDDSDDDNDEKDASDANVEDESGMDVDDDTKTPIQIPKVEDMSHVVLEDVDDVLMDDDDDESTDMSDDMGSSDEDGSDDGDDEASGDEEEDDEGPGLMGFFGGQERKRIEEIPPEQEEGLVPDLPTIDDIDENMGEDTEVLTGLPAAHDHDQTMDEATEMLHSTADMDAGDIASLQPATSEIARIMPGPEETQPFKKITTKVPTLLRGTLREYQHFGLDWLAKLYANQTNGILADEMGLGKTIQTIALLAHLAEEHEVWGPHLIVVPTSVILNWEMEFKKFLPGFKVLSYYGTQEERQQKRKGWSNPDNYNVVITSYQLILKDLSSIRVPEWHYMILDEAHNIKNFQSQRYQAMIRLKTHARLLLTGTPLQNSIQELWSLLTFLTAGQDGQGMGDLDEFTQWFKRPVDEIFVDGKNKLGVEAQEIVNKLHHSLRPYILRRMKAQVEKQLPAKFEHTIFCRLSKRQRQLYDAFLSRTDVKEKLSSGNPISVSQALMALRKVCNHPDLFEERQIVTSFTVRKPYSRMPRSVIADYEIKDLLIRRDLLQKEEMDYHFDELITNNFDLRRRERFAKHHTKRGKQLSAAKYLQRWMHHITSQRPTSFSLSGTSLKDVFASMHYDAMTERVQRLQTYIDVTEKRAGFAPMFGADLVAKCTILAKDQLPTPQLLETQDVPSHSWELEQPPEMIQTVAKRGESMKTIVSKFGFVTPNAMAHDLVRYSSTPAIRTEIHRLGQSDAPDPFHEARVRLSIAFPDKRLLQYDCGKLQRLAVLLRKLTDRGSRALIFTQMTSVLDILERFLNIHGYKYMRLDGSTRIEQRQDMMERFNRDERIDVFILSSRSGGVGMNLTGADSVIFYDLDWNPQMDKQCQDRAHRIGQTRDVHIYKMVSEHTIEVNILRKSNQKRMLDEVVIQEGEFTTDFFNRADDAADGAYDSQDEAGAAVDRVLGLDRRDDVGKVLAAAEETIDVEAAKAQQKEAYMDDADFDFDKHRTKTPVSGTATPNVGLNDQRLSSVDDDDEDTEKGRDQDVLPHVDGYMLRFVQQALALVPFVPPVDKSKKGRLDKNGRDRSHRPKK</sequence>
<feature type="compositionally biased region" description="Acidic residues" evidence="16">
    <location>
        <begin position="476"/>
        <end position="488"/>
    </location>
</feature>
<dbReference type="InterPro" id="IPR038718">
    <property type="entry name" value="SNF2-like_sf"/>
</dbReference>
<organism evidence="20 21">
    <name type="scientific">Myriangium duriaei CBS 260.36</name>
    <dbReference type="NCBI Taxonomy" id="1168546"/>
    <lineage>
        <taxon>Eukaryota</taxon>
        <taxon>Fungi</taxon>
        <taxon>Dikarya</taxon>
        <taxon>Ascomycota</taxon>
        <taxon>Pezizomycotina</taxon>
        <taxon>Dothideomycetes</taxon>
        <taxon>Dothideomycetidae</taxon>
        <taxon>Myriangiales</taxon>
        <taxon>Myriangiaceae</taxon>
        <taxon>Myriangium</taxon>
    </lineage>
</organism>
<name>A0A9P4MQ99_9PEZI</name>
<evidence type="ECO:0000313" key="20">
    <source>
        <dbReference type="EMBL" id="KAF2155426.1"/>
    </source>
</evidence>
<dbReference type="GO" id="GO:0042393">
    <property type="term" value="F:histone binding"/>
    <property type="evidence" value="ECO:0007669"/>
    <property type="project" value="TreeGrafter"/>
</dbReference>
<dbReference type="Gene3D" id="3.40.50.10810">
    <property type="entry name" value="Tandem AAA-ATPase domain"/>
    <property type="match status" value="1"/>
</dbReference>
<evidence type="ECO:0000259" key="17">
    <source>
        <dbReference type="PROSITE" id="PS51192"/>
    </source>
</evidence>
<evidence type="ECO:0000256" key="9">
    <source>
        <dbReference type="ARBA" id="ARBA00022853"/>
    </source>
</evidence>
<comment type="catalytic activity">
    <reaction evidence="15">
        <text>ATP + H2O = ADP + phosphate + H(+)</text>
        <dbReference type="Rhea" id="RHEA:13065"/>
        <dbReference type="ChEBI" id="CHEBI:15377"/>
        <dbReference type="ChEBI" id="CHEBI:15378"/>
        <dbReference type="ChEBI" id="CHEBI:30616"/>
        <dbReference type="ChEBI" id="CHEBI:43474"/>
        <dbReference type="ChEBI" id="CHEBI:456216"/>
        <dbReference type="EC" id="3.6.4.12"/>
    </reaction>
</comment>
<evidence type="ECO:0000256" key="14">
    <source>
        <dbReference type="ARBA" id="ARBA00023242"/>
    </source>
</evidence>
<reference evidence="20" key="1">
    <citation type="journal article" date="2020" name="Stud. Mycol.">
        <title>101 Dothideomycetes genomes: a test case for predicting lifestyles and emergence of pathogens.</title>
        <authorList>
            <person name="Haridas S."/>
            <person name="Albert R."/>
            <person name="Binder M."/>
            <person name="Bloem J."/>
            <person name="Labutti K."/>
            <person name="Salamov A."/>
            <person name="Andreopoulos B."/>
            <person name="Baker S."/>
            <person name="Barry K."/>
            <person name="Bills G."/>
            <person name="Bluhm B."/>
            <person name="Cannon C."/>
            <person name="Castanera R."/>
            <person name="Culley D."/>
            <person name="Daum C."/>
            <person name="Ezra D."/>
            <person name="Gonzalez J."/>
            <person name="Henrissat B."/>
            <person name="Kuo A."/>
            <person name="Liang C."/>
            <person name="Lipzen A."/>
            <person name="Lutzoni F."/>
            <person name="Magnuson J."/>
            <person name="Mondo S."/>
            <person name="Nolan M."/>
            <person name="Ohm R."/>
            <person name="Pangilinan J."/>
            <person name="Park H.-J."/>
            <person name="Ramirez L."/>
            <person name="Alfaro M."/>
            <person name="Sun H."/>
            <person name="Tritt A."/>
            <person name="Yoshinaga Y."/>
            <person name="Zwiers L.-H."/>
            <person name="Turgeon B."/>
            <person name="Goodwin S."/>
            <person name="Spatafora J."/>
            <person name="Crous P."/>
            <person name="Grigoriev I."/>
        </authorList>
    </citation>
    <scope>NUCLEOTIDE SEQUENCE</scope>
    <source>
        <strain evidence="20">CBS 260.36</strain>
    </source>
</reference>
<dbReference type="Gene3D" id="3.40.50.300">
    <property type="entry name" value="P-loop containing nucleotide triphosphate hydrolases"/>
    <property type="match status" value="1"/>
</dbReference>
<evidence type="ECO:0000256" key="3">
    <source>
        <dbReference type="ARBA" id="ARBA00011826"/>
    </source>
</evidence>
<keyword evidence="6" id="KW-0378">Hydrolase</keyword>
<evidence type="ECO:0000256" key="4">
    <source>
        <dbReference type="ARBA" id="ARBA00012551"/>
    </source>
</evidence>
<dbReference type="EMBL" id="ML996083">
    <property type="protein sequence ID" value="KAF2155426.1"/>
    <property type="molecule type" value="Genomic_DNA"/>
</dbReference>
<dbReference type="EC" id="3.6.4.12" evidence="4"/>
<feature type="compositionally biased region" description="Acidic residues" evidence="16">
    <location>
        <begin position="553"/>
        <end position="599"/>
    </location>
</feature>
<evidence type="ECO:0000256" key="13">
    <source>
        <dbReference type="ARBA" id="ARBA00023163"/>
    </source>
</evidence>
<evidence type="ECO:0000256" key="5">
    <source>
        <dbReference type="ARBA" id="ARBA00022741"/>
    </source>
</evidence>
<feature type="compositionally biased region" description="Basic and acidic residues" evidence="16">
    <location>
        <begin position="543"/>
        <end position="552"/>
    </location>
</feature>
<keyword evidence="5" id="KW-0547">Nucleotide-binding</keyword>
<evidence type="ECO:0000259" key="19">
    <source>
        <dbReference type="PROSITE" id="PS51204"/>
    </source>
</evidence>
<comment type="subunit">
    <text evidence="3">Component of the SWR1 chromatin-remodeling complex.</text>
</comment>
<keyword evidence="7" id="KW-0347">Helicase</keyword>
<dbReference type="OrthoDB" id="372624at2759"/>
<evidence type="ECO:0000256" key="7">
    <source>
        <dbReference type="ARBA" id="ARBA00022806"/>
    </source>
</evidence>
<comment type="subcellular location">
    <subcellularLocation>
        <location evidence="1">Nucleus</location>
    </subcellularLocation>
</comment>
<dbReference type="GO" id="GO:0003678">
    <property type="term" value="F:DNA helicase activity"/>
    <property type="evidence" value="ECO:0007669"/>
    <property type="project" value="UniProtKB-EC"/>
</dbReference>
<accession>A0A9P4MQ99</accession>
<keyword evidence="8" id="KW-0067">ATP-binding</keyword>
<dbReference type="GO" id="GO:0016887">
    <property type="term" value="F:ATP hydrolysis activity"/>
    <property type="evidence" value="ECO:0007669"/>
    <property type="project" value="TreeGrafter"/>
</dbReference>
<dbReference type="InterPro" id="IPR000330">
    <property type="entry name" value="SNF2_N"/>
</dbReference>
<dbReference type="GO" id="GO:0003677">
    <property type="term" value="F:DNA binding"/>
    <property type="evidence" value="ECO:0007669"/>
    <property type="project" value="UniProtKB-KW"/>
</dbReference>
<evidence type="ECO:0000256" key="15">
    <source>
        <dbReference type="ARBA" id="ARBA00047995"/>
    </source>
</evidence>
<feature type="region of interest" description="Disordered" evidence="16">
    <location>
        <begin position="1487"/>
        <end position="1532"/>
    </location>
</feature>
<evidence type="ECO:0000256" key="2">
    <source>
        <dbReference type="ARBA" id="ARBA00009220"/>
    </source>
</evidence>
<dbReference type="SMART" id="SM00487">
    <property type="entry name" value="DEXDc"/>
    <property type="match status" value="1"/>
</dbReference>
<dbReference type="PROSITE" id="PS51192">
    <property type="entry name" value="HELICASE_ATP_BIND_1"/>
    <property type="match status" value="1"/>
</dbReference>
<keyword evidence="11" id="KW-0238">DNA-binding</keyword>
<evidence type="ECO:0000256" key="6">
    <source>
        <dbReference type="ARBA" id="ARBA00022801"/>
    </source>
</evidence>
<feature type="compositionally biased region" description="Polar residues" evidence="16">
    <location>
        <begin position="185"/>
        <end position="194"/>
    </location>
</feature>
<feature type="non-terminal residue" evidence="20">
    <location>
        <position position="1"/>
    </location>
</feature>
<dbReference type="InterPro" id="IPR049730">
    <property type="entry name" value="SNF2/RAD54-like_C"/>
</dbReference>
<feature type="region of interest" description="Disordered" evidence="16">
    <location>
        <begin position="1"/>
        <end position="220"/>
    </location>
</feature>
<feature type="compositionally biased region" description="Basic and acidic residues" evidence="16">
    <location>
        <begin position="1558"/>
        <end position="1571"/>
    </location>
</feature>
<keyword evidence="9" id="KW-0156">Chromatin regulator</keyword>
<proteinExistence type="inferred from homology"/>
<evidence type="ECO:0000259" key="18">
    <source>
        <dbReference type="PROSITE" id="PS51194"/>
    </source>
</evidence>
<dbReference type="Proteomes" id="UP000799439">
    <property type="component" value="Unassembled WGS sequence"/>
</dbReference>
<evidence type="ECO:0000256" key="11">
    <source>
        <dbReference type="ARBA" id="ARBA00023125"/>
    </source>
</evidence>
<comment type="similarity">
    <text evidence="2">Belongs to the SNF2/RAD54 helicase family. SWR1 subfamily.</text>
</comment>
<comment type="caution">
    <text evidence="20">The sequence shown here is derived from an EMBL/GenBank/DDBJ whole genome shotgun (WGS) entry which is preliminary data.</text>
</comment>
<feature type="compositionally biased region" description="Polar residues" evidence="16">
    <location>
        <begin position="77"/>
        <end position="92"/>
    </location>
</feature>